<dbReference type="InterPro" id="IPR046372">
    <property type="entry name" value="PARG_cat_C"/>
</dbReference>
<name>A0A814ZXU7_9BILA</name>
<keyword evidence="11" id="KW-1185">Reference proteome</keyword>
<keyword evidence="3" id="KW-0378">Hydrolase</keyword>
<evidence type="ECO:0000313" key="11">
    <source>
        <dbReference type="Proteomes" id="UP000663829"/>
    </source>
</evidence>
<dbReference type="InterPro" id="IPR048362">
    <property type="entry name" value="PARG_helical"/>
</dbReference>
<evidence type="ECO:0000256" key="3">
    <source>
        <dbReference type="ARBA" id="ARBA00022801"/>
    </source>
</evidence>
<dbReference type="Pfam" id="PF05028">
    <property type="entry name" value="PARG_cat_C"/>
    <property type="match status" value="1"/>
</dbReference>
<dbReference type="Proteomes" id="UP000663829">
    <property type="component" value="Unassembled WGS sequence"/>
</dbReference>
<feature type="compositionally biased region" description="Low complexity" evidence="6">
    <location>
        <begin position="70"/>
        <end position="81"/>
    </location>
</feature>
<dbReference type="GO" id="GO:0004649">
    <property type="term" value="F:poly(ADP-ribose) glycohydrolase activity"/>
    <property type="evidence" value="ECO:0007669"/>
    <property type="project" value="UniProtKB-EC"/>
</dbReference>
<feature type="binding site" evidence="5">
    <location>
        <position position="440"/>
    </location>
    <ligand>
        <name>substrate</name>
    </ligand>
</feature>
<feature type="domain" description="PARG helical" evidence="8">
    <location>
        <begin position="276"/>
        <end position="398"/>
    </location>
</feature>
<feature type="active site" evidence="4">
    <location>
        <position position="456"/>
    </location>
</feature>
<feature type="binding site" evidence="5">
    <location>
        <position position="495"/>
    </location>
    <ligand>
        <name>substrate</name>
    </ligand>
</feature>
<dbReference type="EC" id="3.2.1.143" evidence="2"/>
<dbReference type="EMBL" id="CAJOBC010013421">
    <property type="protein sequence ID" value="CAF4015778.1"/>
    <property type="molecule type" value="Genomic_DNA"/>
</dbReference>
<dbReference type="GO" id="GO:0006282">
    <property type="term" value="P:regulation of DNA repair"/>
    <property type="evidence" value="ECO:0007669"/>
    <property type="project" value="InterPro"/>
</dbReference>
<evidence type="ECO:0000313" key="9">
    <source>
        <dbReference type="EMBL" id="CAF1248299.1"/>
    </source>
</evidence>
<dbReference type="AlphaFoldDB" id="A0A814ZXU7"/>
<evidence type="ECO:0000256" key="6">
    <source>
        <dbReference type="SAM" id="MobiDB-lite"/>
    </source>
</evidence>
<comment type="caution">
    <text evidence="9">The sequence shown here is derived from an EMBL/GenBank/DDBJ whole genome shotgun (WGS) entry which is preliminary data.</text>
</comment>
<proteinExistence type="inferred from homology"/>
<dbReference type="GO" id="GO:0005737">
    <property type="term" value="C:cytoplasm"/>
    <property type="evidence" value="ECO:0007669"/>
    <property type="project" value="TreeGrafter"/>
</dbReference>
<feature type="compositionally biased region" description="Low complexity" evidence="6">
    <location>
        <begin position="667"/>
        <end position="688"/>
    </location>
</feature>
<feature type="compositionally biased region" description="Polar residues" evidence="6">
    <location>
        <begin position="104"/>
        <end position="115"/>
    </location>
</feature>
<dbReference type="InterPro" id="IPR007724">
    <property type="entry name" value="Poly_GlycHdrlase"/>
</dbReference>
<dbReference type="PANTHER" id="PTHR12837">
    <property type="entry name" value="POLY ADP-RIBOSE GLYCOHYDROLASE"/>
    <property type="match status" value="1"/>
</dbReference>
<feature type="active site" evidence="4">
    <location>
        <position position="455"/>
    </location>
</feature>
<dbReference type="OrthoDB" id="6154436at2759"/>
<evidence type="ECO:0000259" key="8">
    <source>
        <dbReference type="Pfam" id="PF20811"/>
    </source>
</evidence>
<dbReference type="GO" id="GO:0009225">
    <property type="term" value="P:nucleotide-sugar metabolic process"/>
    <property type="evidence" value="ECO:0007669"/>
    <property type="project" value="TreeGrafter"/>
</dbReference>
<evidence type="ECO:0000256" key="5">
    <source>
        <dbReference type="PIRSR" id="PIRSR607724-2"/>
    </source>
</evidence>
<evidence type="ECO:0000256" key="2">
    <source>
        <dbReference type="ARBA" id="ARBA00012255"/>
    </source>
</evidence>
<accession>A0A814ZXU7</accession>
<reference evidence="9" key="1">
    <citation type="submission" date="2021-02" db="EMBL/GenBank/DDBJ databases">
        <authorList>
            <person name="Nowell W R."/>
        </authorList>
    </citation>
    <scope>NUCLEOTIDE SEQUENCE</scope>
</reference>
<dbReference type="PANTHER" id="PTHR12837:SF15">
    <property type="entry name" value="POLY(ADP-RIBOSE) GLYCOHYDROLASE"/>
    <property type="match status" value="1"/>
</dbReference>
<evidence type="ECO:0000256" key="1">
    <source>
        <dbReference type="ARBA" id="ARBA00009545"/>
    </source>
</evidence>
<dbReference type="GO" id="GO:1990966">
    <property type="term" value="P:ATP generation from poly-ADP-D-ribose"/>
    <property type="evidence" value="ECO:0007669"/>
    <property type="project" value="TreeGrafter"/>
</dbReference>
<dbReference type="EMBL" id="CAJNOQ010010306">
    <property type="protein sequence ID" value="CAF1248299.1"/>
    <property type="molecule type" value="Genomic_DNA"/>
</dbReference>
<gene>
    <name evidence="9" type="ORF">GPM918_LOCUS26003</name>
    <name evidence="10" type="ORF">SRO942_LOCUS26080</name>
</gene>
<feature type="binding site" evidence="5">
    <location>
        <position position="454"/>
    </location>
    <ligand>
        <name>substrate</name>
    </ligand>
</feature>
<dbReference type="GO" id="GO:0005975">
    <property type="term" value="P:carbohydrate metabolic process"/>
    <property type="evidence" value="ECO:0007669"/>
    <property type="project" value="InterPro"/>
</dbReference>
<evidence type="ECO:0000256" key="4">
    <source>
        <dbReference type="PIRSR" id="PIRSR607724-1"/>
    </source>
</evidence>
<sequence>MNVLCEKKETDLNVSSTLEANNIALAAASSSNTSVPSSTSSPSPMKRSAPEYEPTDADDDVDTLKRSKRTPSSSSTHSTLSNPDGNQVEEITNGEDEISKNELESVTSDPTSNYDPSPLPSSSQIDDDEDSSEMLYRLASMKSTSSNQRIIIIKCIAVIVCLILGMDIDDETSQSDDDNSFKGVPIENLTNILQNAPKLSNMEHIMDTNHTFMIKPYKYNVNNPTEPEPNNVRYIDKWDFDHIKMPCSETIEHCTGRDWQILCLEQLLNEVCKIYTPEDRAHFLSDVLLNIITLALKVNEICGQPPPLLKIGSNRAVTMSQLQCASLLSCAFFCLFPRRHEQQPGSEYETYQNPNFNTIFFGSRHGSSPWKLEKLKSILHYFTRITQKMPIGVLSFRRYCLPKSCTPEWGNSSNTLCKIHLTKNKTIEDMHGFLQVDFANKYIGGGVMNHGCVQEEIRFVICPEMLLSLLLCEVMEPQECIFLTGCERFSSYKGYSTTYKWLDNYDDPTPRDEWGRRLCHVVAIDAICFNNPAMQWNGKYVRRELLKAYSAFRVPAGEKKLLEGNVAGIATGNWGCGAFRGDKQLKAIIQLMAASEAERPLIYITYHDRVLVDTFSKLYDYLIQKDARVKDLYKYLAEYSQIETNLDIFDYILTTPMASEKLVTTNKNTTNNTTSDETNIESSTITTKQNDDKDS</sequence>
<evidence type="ECO:0000313" key="10">
    <source>
        <dbReference type="EMBL" id="CAF4015778.1"/>
    </source>
</evidence>
<feature type="active site" evidence="4">
    <location>
        <position position="437"/>
    </location>
</feature>
<feature type="compositionally biased region" description="Low complexity" evidence="6">
    <location>
        <begin position="26"/>
        <end position="44"/>
    </location>
</feature>
<protein>
    <recommendedName>
        <fullName evidence="2">poly(ADP-ribose) glycohydrolase</fullName>
        <ecNumber evidence="2">3.2.1.143</ecNumber>
    </recommendedName>
</protein>
<organism evidence="9 11">
    <name type="scientific">Didymodactylos carnosus</name>
    <dbReference type="NCBI Taxonomy" id="1234261"/>
    <lineage>
        <taxon>Eukaryota</taxon>
        <taxon>Metazoa</taxon>
        <taxon>Spiralia</taxon>
        <taxon>Gnathifera</taxon>
        <taxon>Rotifera</taxon>
        <taxon>Eurotatoria</taxon>
        <taxon>Bdelloidea</taxon>
        <taxon>Philodinida</taxon>
        <taxon>Philodinidae</taxon>
        <taxon>Didymodactylos</taxon>
    </lineage>
</organism>
<feature type="region of interest" description="Disordered" evidence="6">
    <location>
        <begin position="26"/>
        <end position="130"/>
    </location>
</feature>
<dbReference type="GO" id="GO:0005634">
    <property type="term" value="C:nucleus"/>
    <property type="evidence" value="ECO:0007669"/>
    <property type="project" value="TreeGrafter"/>
</dbReference>
<evidence type="ECO:0000259" key="7">
    <source>
        <dbReference type="Pfam" id="PF05028"/>
    </source>
</evidence>
<feature type="domain" description="PARG catalytic Macro" evidence="7">
    <location>
        <begin position="407"/>
        <end position="610"/>
    </location>
</feature>
<feature type="region of interest" description="Disordered" evidence="6">
    <location>
        <begin position="667"/>
        <end position="695"/>
    </location>
</feature>
<dbReference type="Pfam" id="PF20811">
    <property type="entry name" value="PARG_cat_N"/>
    <property type="match status" value="1"/>
</dbReference>
<dbReference type="Proteomes" id="UP000681722">
    <property type="component" value="Unassembled WGS sequence"/>
</dbReference>
<comment type="similarity">
    <text evidence="1">Belongs to the poly(ADP-ribose) glycohydrolase family.</text>
</comment>